<feature type="region of interest" description="Disordered" evidence="1">
    <location>
        <begin position="30"/>
        <end position="58"/>
    </location>
</feature>
<keyword evidence="3" id="KW-1185">Reference proteome</keyword>
<name>A0A0D9Y8U8_9ORYZ</name>
<dbReference type="EnsemblPlants" id="OGLUM01G18690.1">
    <property type="protein sequence ID" value="OGLUM01G18690.1"/>
    <property type="gene ID" value="OGLUM01G18690"/>
</dbReference>
<reference evidence="2" key="3">
    <citation type="submission" date="2018-05" db="EMBL/GenBank/DDBJ databases">
        <title>OgluRS3 (Oryza glumaepatula Reference Sequence Version 3).</title>
        <authorList>
            <person name="Zhang J."/>
            <person name="Kudrna D."/>
            <person name="Lee S."/>
            <person name="Talag J."/>
            <person name="Welchert J."/>
            <person name="Wing R.A."/>
        </authorList>
    </citation>
    <scope>NUCLEOTIDE SEQUENCE [LARGE SCALE GENOMIC DNA]</scope>
</reference>
<reference evidence="2" key="2">
    <citation type="submission" date="2015-04" db="UniProtKB">
        <authorList>
            <consortium name="EnsemblPlants"/>
        </authorList>
    </citation>
    <scope>IDENTIFICATION</scope>
</reference>
<reference evidence="2" key="1">
    <citation type="submission" date="2013-08" db="EMBL/GenBank/DDBJ databases">
        <title>Oryza genome evolution.</title>
        <authorList>
            <person name="Wing R.A."/>
            <person name="Panaud O."/>
            <person name="Oliveira A.C."/>
        </authorList>
    </citation>
    <scope>NUCLEOTIDE SEQUENCE</scope>
</reference>
<dbReference type="Gramene" id="OGLUM01G18690.1">
    <property type="protein sequence ID" value="OGLUM01G18690.1"/>
    <property type="gene ID" value="OGLUM01G18690"/>
</dbReference>
<evidence type="ECO:0000313" key="3">
    <source>
        <dbReference type="Proteomes" id="UP000026961"/>
    </source>
</evidence>
<organism evidence="2">
    <name type="scientific">Oryza glumipatula</name>
    <dbReference type="NCBI Taxonomy" id="40148"/>
    <lineage>
        <taxon>Eukaryota</taxon>
        <taxon>Viridiplantae</taxon>
        <taxon>Streptophyta</taxon>
        <taxon>Embryophyta</taxon>
        <taxon>Tracheophyta</taxon>
        <taxon>Spermatophyta</taxon>
        <taxon>Magnoliopsida</taxon>
        <taxon>Liliopsida</taxon>
        <taxon>Poales</taxon>
        <taxon>Poaceae</taxon>
        <taxon>BOP clade</taxon>
        <taxon>Oryzoideae</taxon>
        <taxon>Oryzeae</taxon>
        <taxon>Oryzinae</taxon>
        <taxon>Oryza</taxon>
    </lineage>
</organism>
<dbReference type="Proteomes" id="UP000026961">
    <property type="component" value="Chromosome 1"/>
</dbReference>
<accession>A0A0D9Y8U8</accession>
<evidence type="ECO:0000256" key="1">
    <source>
        <dbReference type="SAM" id="MobiDB-lite"/>
    </source>
</evidence>
<protein>
    <submittedName>
        <fullName evidence="2">Uncharacterized protein</fullName>
    </submittedName>
</protein>
<evidence type="ECO:0000313" key="2">
    <source>
        <dbReference type="EnsemblPlants" id="OGLUM01G18690.1"/>
    </source>
</evidence>
<dbReference type="HOGENOM" id="CLU_1589017_0_0_1"/>
<proteinExistence type="predicted"/>
<sequence length="168" mass="18314">MEWTGCCSVHGTGGSWAGLSAADSDDSDECEAVTGGSRTALSGGGSRRPTGKSRRQSVDLRRGSTFVLGGGGAWCGGSRRRYAGESRRQQRIYINRSTVTSGALDRAYLAMVRSRYRSMIRTSYGDKMGDRETRIAPAVRYLTFTRPRVSRPSCLKCHLPDCQADAFK</sequence>
<dbReference type="AlphaFoldDB" id="A0A0D9Y8U8"/>